<accession>A0ABU6YB59</accession>
<gene>
    <name evidence="1" type="ORF">PIB30_037706</name>
</gene>
<comment type="caution">
    <text evidence="1">The sequence shown here is derived from an EMBL/GenBank/DDBJ whole genome shotgun (WGS) entry which is preliminary data.</text>
</comment>
<protein>
    <submittedName>
        <fullName evidence="1">Uncharacterized protein</fullName>
    </submittedName>
</protein>
<name>A0ABU6YB59_9FABA</name>
<proteinExistence type="predicted"/>
<evidence type="ECO:0000313" key="1">
    <source>
        <dbReference type="EMBL" id="MED6207655.1"/>
    </source>
</evidence>
<reference evidence="1 2" key="1">
    <citation type="journal article" date="2023" name="Plants (Basel)">
        <title>Bridging the Gap: Combining Genomics and Transcriptomics Approaches to Understand Stylosanthes scabra, an Orphan Legume from the Brazilian Caatinga.</title>
        <authorList>
            <person name="Ferreira-Neto J.R.C."/>
            <person name="da Silva M.D."/>
            <person name="Binneck E."/>
            <person name="de Melo N.F."/>
            <person name="da Silva R.H."/>
            <person name="de Melo A.L.T.M."/>
            <person name="Pandolfi V."/>
            <person name="Bustamante F.O."/>
            <person name="Brasileiro-Vidal A.C."/>
            <person name="Benko-Iseppon A.M."/>
        </authorList>
    </citation>
    <scope>NUCLEOTIDE SEQUENCE [LARGE SCALE GENOMIC DNA]</scope>
    <source>
        <tissue evidence="1">Leaves</tissue>
    </source>
</reference>
<dbReference type="Proteomes" id="UP001341840">
    <property type="component" value="Unassembled WGS sequence"/>
</dbReference>
<organism evidence="1 2">
    <name type="scientific">Stylosanthes scabra</name>
    <dbReference type="NCBI Taxonomy" id="79078"/>
    <lineage>
        <taxon>Eukaryota</taxon>
        <taxon>Viridiplantae</taxon>
        <taxon>Streptophyta</taxon>
        <taxon>Embryophyta</taxon>
        <taxon>Tracheophyta</taxon>
        <taxon>Spermatophyta</taxon>
        <taxon>Magnoliopsida</taxon>
        <taxon>eudicotyledons</taxon>
        <taxon>Gunneridae</taxon>
        <taxon>Pentapetalae</taxon>
        <taxon>rosids</taxon>
        <taxon>fabids</taxon>
        <taxon>Fabales</taxon>
        <taxon>Fabaceae</taxon>
        <taxon>Papilionoideae</taxon>
        <taxon>50 kb inversion clade</taxon>
        <taxon>dalbergioids sensu lato</taxon>
        <taxon>Dalbergieae</taxon>
        <taxon>Pterocarpus clade</taxon>
        <taxon>Stylosanthes</taxon>
    </lineage>
</organism>
<dbReference type="EMBL" id="JASCZI010241846">
    <property type="protein sequence ID" value="MED6207655.1"/>
    <property type="molecule type" value="Genomic_DNA"/>
</dbReference>
<keyword evidence="2" id="KW-1185">Reference proteome</keyword>
<evidence type="ECO:0000313" key="2">
    <source>
        <dbReference type="Proteomes" id="UP001341840"/>
    </source>
</evidence>
<sequence length="107" mass="12183">MVVVQWVPSHNGQKGGHKVDMDLDHMEMFGRMGLVSKVDEGYVEEGVHRHMVVVEVGNRKRVHHIHWIGTHDGMVHNRPGEVVAMKVDHKNVAPSRIGFHSHNVNHH</sequence>